<dbReference type="Proteomes" id="UP000070457">
    <property type="component" value="Unassembled WGS sequence"/>
</dbReference>
<evidence type="ECO:0000313" key="1">
    <source>
        <dbReference type="EMBL" id="KXK27018.1"/>
    </source>
</evidence>
<organism evidence="1 2">
    <name type="scientific">candidate division WS6 bacterium OLB20</name>
    <dbReference type="NCBI Taxonomy" id="1617426"/>
    <lineage>
        <taxon>Bacteria</taxon>
        <taxon>Candidatus Dojkabacteria</taxon>
    </lineage>
</organism>
<dbReference type="EMBL" id="JYNZ01000003">
    <property type="protein sequence ID" value="KXK27018.1"/>
    <property type="molecule type" value="Genomic_DNA"/>
</dbReference>
<proteinExistence type="predicted"/>
<sequence length="232" mass="26735">MNENSRLNRNTFTYQFNVTGEDLGQRRIMTDDPQFVKQYVEVIEHPERAHYIPLEQLTFRKNVYPASQYQASVISMLNLLSENPQFNKIGIPFPSVLLKTTNLYSGISGRMSVTVPLKSQEPCSLYLNSINTDNTVEFIVYNSKDEPVARTEVQLKRKHPQDNDVSFTKLDLPELEAGSYTIGVEKKDENAMVYNYLLCSDRSYREGLNLTLDEKITLSNDQILEIYSKQDN</sequence>
<evidence type="ECO:0000313" key="2">
    <source>
        <dbReference type="Proteomes" id="UP000070457"/>
    </source>
</evidence>
<dbReference type="AlphaFoldDB" id="A0A136LZE6"/>
<name>A0A136LZE6_9BACT</name>
<dbReference type="STRING" id="1617426.TR69_WS6001001044"/>
<accession>A0A136LZE6</accession>
<comment type="caution">
    <text evidence="1">The sequence shown here is derived from an EMBL/GenBank/DDBJ whole genome shotgun (WGS) entry which is preliminary data.</text>
</comment>
<reference evidence="1 2" key="1">
    <citation type="submission" date="2015-02" db="EMBL/GenBank/DDBJ databases">
        <title>Improved understanding of the partial-nitritation anammox process through 23 genomes representing the majority of the microbial community.</title>
        <authorList>
            <person name="Speth D.R."/>
            <person name="In T Zandt M."/>
            <person name="Guerrero Cruz S."/>
            <person name="Jetten M.S."/>
            <person name="Dutilh B.E."/>
        </authorList>
    </citation>
    <scope>NUCLEOTIDE SEQUENCE [LARGE SCALE GENOMIC DNA]</scope>
    <source>
        <strain evidence="1">OLB20</strain>
    </source>
</reference>
<gene>
    <name evidence="1" type="ORF">TR69_WS6001001044</name>
</gene>
<protein>
    <submittedName>
        <fullName evidence="1">Uncharacterized protein</fullName>
    </submittedName>
</protein>